<feature type="region of interest" description="Disordered" evidence="1">
    <location>
        <begin position="1"/>
        <end position="57"/>
    </location>
</feature>
<dbReference type="GO" id="GO:0005576">
    <property type="term" value="C:extracellular region"/>
    <property type="evidence" value="ECO:0007669"/>
    <property type="project" value="UniProtKB-ARBA"/>
</dbReference>
<feature type="transmembrane region" description="Helical" evidence="2">
    <location>
        <begin position="178"/>
        <end position="197"/>
    </location>
</feature>
<dbReference type="InterPro" id="IPR036697">
    <property type="entry name" value="Hemocyanin_N_sf"/>
</dbReference>
<evidence type="ECO:0000313" key="4">
    <source>
        <dbReference type="EMBL" id="KAL1123471.1"/>
    </source>
</evidence>
<reference evidence="4 5" key="1">
    <citation type="submission" date="2024-07" db="EMBL/GenBank/DDBJ databases">
        <title>Chromosome-level genome assembly of the water stick insect Ranatra chinensis (Heteroptera: Nepidae).</title>
        <authorList>
            <person name="Liu X."/>
        </authorList>
    </citation>
    <scope>NUCLEOTIDE SEQUENCE [LARGE SCALE GENOMIC DNA]</scope>
    <source>
        <strain evidence="4">Cailab_2021Rc</strain>
        <tissue evidence="4">Muscle</tissue>
    </source>
</reference>
<sequence length="441" mass="50682">MASKRRNMFQKNKTQETTENGSRYDRCLHREEESGQRQQDPGRSHRDSSVVSPRMERSPTSHAYLYTLGARLSHESRGPDLWQRPLRVPTDNLWHPPLQVFFSSAVAAASLAEYLQILPSAARWRQIHGITGVTPRARHGANVSLICEEGSRDTRALASGFESSGVLSLLTSAGMKRLFLLLVLAVAVGGTVIHTRAAKKPGNKETLRKQKTLIRFLYGIGHEHTFKSEFDNFDIVGNAEYYTEPTAVKAFAYAVKNGFLPKHAHFSLTCEKTLDDTIKLFDLFYFAKDFDTFYKTACWARRHVNGVQFIYALYIAVYHRPDCRNIVLPPIYEVFPHFFLTSDVLHKLFDARMEGTQRIDNNQYCDYPQSLKLKIESKRRNKFYQNKKRETTEIGTRNLPSFFEKSSEIRVAIEVNRLLSVRYETGTILGRIFMCKGRIFM</sequence>
<dbReference type="SUPFAM" id="SSF48050">
    <property type="entry name" value="Hemocyanin, N-terminal domain"/>
    <property type="match status" value="1"/>
</dbReference>
<keyword evidence="2" id="KW-0812">Transmembrane</keyword>
<dbReference type="PANTHER" id="PTHR11511">
    <property type="entry name" value="LARVAL STORAGE PROTEIN/PHENOLOXIDASE"/>
    <property type="match status" value="1"/>
</dbReference>
<keyword evidence="2" id="KW-1133">Transmembrane helix</keyword>
<dbReference type="Proteomes" id="UP001558652">
    <property type="component" value="Unassembled WGS sequence"/>
</dbReference>
<feature type="domain" description="Hemocyanin N-terminal" evidence="3">
    <location>
        <begin position="207"/>
        <end position="324"/>
    </location>
</feature>
<evidence type="ECO:0000259" key="3">
    <source>
        <dbReference type="Pfam" id="PF03722"/>
    </source>
</evidence>
<name>A0ABD0Y894_9HEMI</name>
<dbReference type="InterPro" id="IPR013788">
    <property type="entry name" value="Hemocyanin/hexamerin"/>
</dbReference>
<keyword evidence="2" id="KW-0472">Membrane</keyword>
<dbReference type="Pfam" id="PF03722">
    <property type="entry name" value="Hemocyanin_N"/>
    <property type="match status" value="1"/>
</dbReference>
<protein>
    <recommendedName>
        <fullName evidence="3">Hemocyanin N-terminal domain-containing protein</fullName>
    </recommendedName>
</protein>
<dbReference type="Gene3D" id="1.20.1370.10">
    <property type="entry name" value="Hemocyanin, N-terminal domain"/>
    <property type="match status" value="1"/>
</dbReference>
<accession>A0ABD0Y894</accession>
<organism evidence="4 5">
    <name type="scientific">Ranatra chinensis</name>
    <dbReference type="NCBI Taxonomy" id="642074"/>
    <lineage>
        <taxon>Eukaryota</taxon>
        <taxon>Metazoa</taxon>
        <taxon>Ecdysozoa</taxon>
        <taxon>Arthropoda</taxon>
        <taxon>Hexapoda</taxon>
        <taxon>Insecta</taxon>
        <taxon>Pterygota</taxon>
        <taxon>Neoptera</taxon>
        <taxon>Paraneoptera</taxon>
        <taxon>Hemiptera</taxon>
        <taxon>Heteroptera</taxon>
        <taxon>Panheteroptera</taxon>
        <taxon>Nepomorpha</taxon>
        <taxon>Nepidae</taxon>
        <taxon>Ranatrinae</taxon>
        <taxon>Ranatra</taxon>
    </lineage>
</organism>
<dbReference type="PANTHER" id="PTHR11511:SF5">
    <property type="entry name" value="FAT-BODY PROTEIN 1-RELATED"/>
    <property type="match status" value="1"/>
</dbReference>
<dbReference type="InterPro" id="IPR005204">
    <property type="entry name" value="Hemocyanin_N"/>
</dbReference>
<feature type="compositionally biased region" description="Polar residues" evidence="1">
    <location>
        <begin position="9"/>
        <end position="21"/>
    </location>
</feature>
<gene>
    <name evidence="4" type="ORF">AAG570_002551</name>
</gene>
<dbReference type="AlphaFoldDB" id="A0ABD0Y894"/>
<evidence type="ECO:0000313" key="5">
    <source>
        <dbReference type="Proteomes" id="UP001558652"/>
    </source>
</evidence>
<dbReference type="EMBL" id="JBFDAA010000012">
    <property type="protein sequence ID" value="KAL1123471.1"/>
    <property type="molecule type" value="Genomic_DNA"/>
</dbReference>
<feature type="compositionally biased region" description="Basic and acidic residues" evidence="1">
    <location>
        <begin position="22"/>
        <end position="57"/>
    </location>
</feature>
<evidence type="ECO:0000256" key="2">
    <source>
        <dbReference type="SAM" id="Phobius"/>
    </source>
</evidence>
<proteinExistence type="predicted"/>
<evidence type="ECO:0000256" key="1">
    <source>
        <dbReference type="SAM" id="MobiDB-lite"/>
    </source>
</evidence>
<keyword evidence="5" id="KW-1185">Reference proteome</keyword>
<comment type="caution">
    <text evidence="4">The sequence shown here is derived from an EMBL/GenBank/DDBJ whole genome shotgun (WGS) entry which is preliminary data.</text>
</comment>